<proteinExistence type="predicted"/>
<comment type="caution">
    <text evidence="1">The sequence shown here is derived from an EMBL/GenBank/DDBJ whole genome shotgun (WGS) entry which is preliminary data.</text>
</comment>
<keyword evidence="2" id="KW-1185">Reference proteome</keyword>
<evidence type="ECO:0000313" key="2">
    <source>
        <dbReference type="Proteomes" id="UP001519332"/>
    </source>
</evidence>
<accession>A0ABS4TX06</accession>
<sequence>MQDITSWSADLAVETGGRDVINHAGTAALRLIADRTGLTTGLSHALRSQAVRRSAADHPYRGRRLLRAGGAAIGETFLDQRGVSPWSGRGCGSG</sequence>
<dbReference type="EMBL" id="JAGINW010000001">
    <property type="protein sequence ID" value="MBP2328912.1"/>
    <property type="molecule type" value="Genomic_DNA"/>
</dbReference>
<protein>
    <recommendedName>
        <fullName evidence="3">Transposase DDE domain group 1</fullName>
    </recommendedName>
</protein>
<name>A0ABS4TX06_9PSEU</name>
<evidence type="ECO:0000313" key="1">
    <source>
        <dbReference type="EMBL" id="MBP2328912.1"/>
    </source>
</evidence>
<reference evidence="1 2" key="1">
    <citation type="submission" date="2021-03" db="EMBL/GenBank/DDBJ databases">
        <title>Sequencing the genomes of 1000 actinobacteria strains.</title>
        <authorList>
            <person name="Klenk H.-P."/>
        </authorList>
    </citation>
    <scope>NUCLEOTIDE SEQUENCE [LARGE SCALE GENOMIC DNA]</scope>
    <source>
        <strain evidence="1 2">DSM 46670</strain>
    </source>
</reference>
<organism evidence="1 2">
    <name type="scientific">Kibdelosporangium banguiense</name>
    <dbReference type="NCBI Taxonomy" id="1365924"/>
    <lineage>
        <taxon>Bacteria</taxon>
        <taxon>Bacillati</taxon>
        <taxon>Actinomycetota</taxon>
        <taxon>Actinomycetes</taxon>
        <taxon>Pseudonocardiales</taxon>
        <taxon>Pseudonocardiaceae</taxon>
        <taxon>Kibdelosporangium</taxon>
    </lineage>
</organism>
<evidence type="ECO:0008006" key="3">
    <source>
        <dbReference type="Google" id="ProtNLM"/>
    </source>
</evidence>
<gene>
    <name evidence="1" type="ORF">JOF56_009297</name>
</gene>
<dbReference type="Proteomes" id="UP001519332">
    <property type="component" value="Unassembled WGS sequence"/>
</dbReference>